<dbReference type="PROSITE" id="PS50893">
    <property type="entry name" value="ABC_TRANSPORTER_2"/>
    <property type="match status" value="2"/>
</dbReference>
<keyword evidence="5" id="KW-0547">Nucleotide-binding</keyword>
<keyword evidence="10" id="KW-1185">Reference proteome</keyword>
<dbReference type="InterPro" id="IPR013563">
    <property type="entry name" value="Oligopep_ABC_C"/>
</dbReference>
<dbReference type="Pfam" id="PF00005">
    <property type="entry name" value="ABC_tran"/>
    <property type="match status" value="2"/>
</dbReference>
<evidence type="ECO:0000256" key="4">
    <source>
        <dbReference type="ARBA" id="ARBA00022475"/>
    </source>
</evidence>
<protein>
    <submittedName>
        <fullName evidence="9">ABC transporter ATP-binding protein</fullName>
    </submittedName>
</protein>
<dbReference type="InterPro" id="IPR017871">
    <property type="entry name" value="ABC_transporter-like_CS"/>
</dbReference>
<keyword evidence="4" id="KW-1003">Cell membrane</keyword>
<dbReference type="Pfam" id="PF08352">
    <property type="entry name" value="oligo_HPY"/>
    <property type="match status" value="2"/>
</dbReference>
<organism evidence="9 10">
    <name type="scientific">Amnibacterium soli</name>
    <dbReference type="NCBI Taxonomy" id="1282736"/>
    <lineage>
        <taxon>Bacteria</taxon>
        <taxon>Bacillati</taxon>
        <taxon>Actinomycetota</taxon>
        <taxon>Actinomycetes</taxon>
        <taxon>Micrococcales</taxon>
        <taxon>Microbacteriaceae</taxon>
        <taxon>Amnibacterium</taxon>
    </lineage>
</organism>
<evidence type="ECO:0000256" key="2">
    <source>
        <dbReference type="ARBA" id="ARBA00005417"/>
    </source>
</evidence>
<dbReference type="InterPro" id="IPR050388">
    <property type="entry name" value="ABC_Ni/Peptide_Import"/>
</dbReference>
<evidence type="ECO:0000256" key="7">
    <source>
        <dbReference type="ARBA" id="ARBA00023136"/>
    </source>
</evidence>
<dbReference type="Proteomes" id="UP001500121">
    <property type="component" value="Unassembled WGS sequence"/>
</dbReference>
<evidence type="ECO:0000313" key="9">
    <source>
        <dbReference type="EMBL" id="GAA4737686.1"/>
    </source>
</evidence>
<comment type="similarity">
    <text evidence="2">Belongs to the ABC transporter superfamily.</text>
</comment>
<evidence type="ECO:0000313" key="10">
    <source>
        <dbReference type="Proteomes" id="UP001500121"/>
    </source>
</evidence>
<reference evidence="10" key="1">
    <citation type="journal article" date="2019" name="Int. J. Syst. Evol. Microbiol.">
        <title>The Global Catalogue of Microorganisms (GCM) 10K type strain sequencing project: providing services to taxonomists for standard genome sequencing and annotation.</title>
        <authorList>
            <consortium name="The Broad Institute Genomics Platform"/>
            <consortium name="The Broad Institute Genome Sequencing Center for Infectious Disease"/>
            <person name="Wu L."/>
            <person name="Ma J."/>
        </authorList>
    </citation>
    <scope>NUCLEOTIDE SEQUENCE [LARGE SCALE GENOMIC DNA]</scope>
    <source>
        <strain evidence="10">JCM 19015</strain>
    </source>
</reference>
<sequence>MTEAASADLPVLAVRDLTITFSGAQDEAQDGAGRVVDSVGFDLRAGRVLALVGESGSGKSLTAMSVLGLVPAAATVTGAIRLQGDELLGADAATLRAVRGGRVGTVFQEPMSAFDPVYRVGDQIAEAIRAHRAGRSGIRNRVLDLLAAVGLADPERIAASFPHQLSGGQLQRAMIAMAISNDPVALIADEPTTALDVTVQAGILDLLRSLAHDRGTAILLITHDMGVVADLADDVLVLQRGRVVETGTVRQVLLAPAQPYTRELLASVPSVDAAGPEQTGAGEGEPVAVLRGAAVTYRRRGRRPAALDGVDLRIGAGRVVGLVGESGSGKSTAGRALVGLVPLSGGDASVTGVDLRRGGHRARRAVRARIGYVFQDPASSLNPRTTIGWSIAEPLQLHTAQTPEQRRARVEELLEAVRLPAAFADRYPHELSGGQRQRVAIARALALDPELLIADEPTSALDVSVQAAVLDLLADLQRRRGFACLLISHDLAVVRRLADTVVVLRDGRVVEQGPTDRVLTEPADPYTRRLLAAVPVADPEAQAVRREQRRLLGAGA</sequence>
<dbReference type="NCBIfam" id="NF008453">
    <property type="entry name" value="PRK11308.1"/>
    <property type="match status" value="2"/>
</dbReference>
<dbReference type="PANTHER" id="PTHR43297">
    <property type="entry name" value="OLIGOPEPTIDE TRANSPORT ATP-BINDING PROTEIN APPD"/>
    <property type="match status" value="1"/>
</dbReference>
<evidence type="ECO:0000256" key="3">
    <source>
        <dbReference type="ARBA" id="ARBA00022448"/>
    </source>
</evidence>
<keyword evidence="7" id="KW-0472">Membrane</keyword>
<name>A0ABP8YRF8_9MICO</name>
<dbReference type="NCBIfam" id="NF007739">
    <property type="entry name" value="PRK10419.1"/>
    <property type="match status" value="2"/>
</dbReference>
<dbReference type="InterPro" id="IPR003439">
    <property type="entry name" value="ABC_transporter-like_ATP-bd"/>
</dbReference>
<dbReference type="SUPFAM" id="SSF52540">
    <property type="entry name" value="P-loop containing nucleoside triphosphate hydrolases"/>
    <property type="match status" value="2"/>
</dbReference>
<feature type="domain" description="ABC transporter" evidence="8">
    <location>
        <begin position="290"/>
        <end position="531"/>
    </location>
</feature>
<evidence type="ECO:0000256" key="1">
    <source>
        <dbReference type="ARBA" id="ARBA00004202"/>
    </source>
</evidence>
<keyword evidence="6 9" id="KW-0067">ATP-binding</keyword>
<keyword evidence="3" id="KW-0813">Transport</keyword>
<dbReference type="PANTHER" id="PTHR43297:SF2">
    <property type="entry name" value="DIPEPTIDE TRANSPORT ATP-BINDING PROTEIN DPPD"/>
    <property type="match status" value="1"/>
</dbReference>
<evidence type="ECO:0000256" key="5">
    <source>
        <dbReference type="ARBA" id="ARBA00022741"/>
    </source>
</evidence>
<evidence type="ECO:0000256" key="6">
    <source>
        <dbReference type="ARBA" id="ARBA00022840"/>
    </source>
</evidence>
<dbReference type="CDD" id="cd03257">
    <property type="entry name" value="ABC_NikE_OppD_transporters"/>
    <property type="match status" value="2"/>
</dbReference>
<dbReference type="GO" id="GO:0005524">
    <property type="term" value="F:ATP binding"/>
    <property type="evidence" value="ECO:0007669"/>
    <property type="project" value="UniProtKB-KW"/>
</dbReference>
<proteinExistence type="inferred from homology"/>
<dbReference type="PROSITE" id="PS00211">
    <property type="entry name" value="ABC_TRANSPORTER_1"/>
    <property type="match status" value="2"/>
</dbReference>
<evidence type="ECO:0000259" key="8">
    <source>
        <dbReference type="PROSITE" id="PS50893"/>
    </source>
</evidence>
<dbReference type="InterPro" id="IPR003593">
    <property type="entry name" value="AAA+_ATPase"/>
</dbReference>
<comment type="caution">
    <text evidence="9">The sequence shown here is derived from an EMBL/GenBank/DDBJ whole genome shotgun (WGS) entry which is preliminary data.</text>
</comment>
<gene>
    <name evidence="9" type="ORF">GCM10025783_05180</name>
</gene>
<accession>A0ABP8YRF8</accession>
<dbReference type="InterPro" id="IPR027417">
    <property type="entry name" value="P-loop_NTPase"/>
</dbReference>
<dbReference type="RefSeq" id="WP_345479370.1">
    <property type="nucleotide sequence ID" value="NZ_BAABLP010000001.1"/>
</dbReference>
<dbReference type="Gene3D" id="3.40.50.300">
    <property type="entry name" value="P-loop containing nucleotide triphosphate hydrolases"/>
    <property type="match status" value="2"/>
</dbReference>
<comment type="subcellular location">
    <subcellularLocation>
        <location evidence="1">Cell membrane</location>
        <topology evidence="1">Peripheral membrane protein</topology>
    </subcellularLocation>
</comment>
<dbReference type="EMBL" id="BAABLP010000001">
    <property type="protein sequence ID" value="GAA4737686.1"/>
    <property type="molecule type" value="Genomic_DNA"/>
</dbReference>
<dbReference type="SMART" id="SM00382">
    <property type="entry name" value="AAA"/>
    <property type="match status" value="2"/>
</dbReference>
<feature type="domain" description="ABC transporter" evidence="8">
    <location>
        <begin position="14"/>
        <end position="265"/>
    </location>
</feature>